<proteinExistence type="predicted"/>
<evidence type="ECO:0000313" key="1">
    <source>
        <dbReference type="EMBL" id="CAB0002512.1"/>
    </source>
</evidence>
<keyword evidence="2" id="KW-1185">Reference proteome</keyword>
<dbReference type="EMBL" id="CADCXU010012472">
    <property type="protein sequence ID" value="CAB0002512.1"/>
    <property type="molecule type" value="Genomic_DNA"/>
</dbReference>
<dbReference type="Proteomes" id="UP000479000">
    <property type="component" value="Unassembled WGS sequence"/>
</dbReference>
<name>A0A6H5GHL0_9HEMI</name>
<feature type="non-terminal residue" evidence="1">
    <location>
        <position position="117"/>
    </location>
</feature>
<feature type="non-terminal residue" evidence="1">
    <location>
        <position position="1"/>
    </location>
</feature>
<dbReference type="InterPro" id="IPR009003">
    <property type="entry name" value="Peptidase_S1_PA"/>
</dbReference>
<evidence type="ECO:0000313" key="2">
    <source>
        <dbReference type="Proteomes" id="UP000479000"/>
    </source>
</evidence>
<sequence length="117" mass="13385">MKDIGLPKPDRYNVSEIQIHPKCDGHGSHDLAMLRLSNPVANSSDWFNTFPFGSDWNGRWDDIGGRDVAEDRQNKSRCYLASFLTNALIWGHSLRTKEMHNGITDIPVEFVDMEYCN</sequence>
<organism evidence="1 2">
    <name type="scientific">Nesidiocoris tenuis</name>
    <dbReference type="NCBI Taxonomy" id="355587"/>
    <lineage>
        <taxon>Eukaryota</taxon>
        <taxon>Metazoa</taxon>
        <taxon>Ecdysozoa</taxon>
        <taxon>Arthropoda</taxon>
        <taxon>Hexapoda</taxon>
        <taxon>Insecta</taxon>
        <taxon>Pterygota</taxon>
        <taxon>Neoptera</taxon>
        <taxon>Paraneoptera</taxon>
        <taxon>Hemiptera</taxon>
        <taxon>Heteroptera</taxon>
        <taxon>Panheteroptera</taxon>
        <taxon>Cimicomorpha</taxon>
        <taxon>Miridae</taxon>
        <taxon>Dicyphina</taxon>
        <taxon>Nesidiocoris</taxon>
    </lineage>
</organism>
<protein>
    <submittedName>
        <fullName evidence="1">Uncharacterized protein</fullName>
    </submittedName>
</protein>
<gene>
    <name evidence="1" type="ORF">NTEN_LOCUS8299</name>
</gene>
<dbReference type="AlphaFoldDB" id="A0A6H5GHL0"/>
<dbReference type="OrthoDB" id="10066789at2759"/>
<reference evidence="1 2" key="1">
    <citation type="submission" date="2020-02" db="EMBL/GenBank/DDBJ databases">
        <authorList>
            <person name="Ferguson B K."/>
        </authorList>
    </citation>
    <scope>NUCLEOTIDE SEQUENCE [LARGE SCALE GENOMIC DNA]</scope>
</reference>
<accession>A0A6H5GHL0</accession>
<dbReference type="SUPFAM" id="SSF50494">
    <property type="entry name" value="Trypsin-like serine proteases"/>
    <property type="match status" value="1"/>
</dbReference>